<dbReference type="AlphaFoldDB" id="A0A221T1H4"/>
<dbReference type="PANTHER" id="PTHR31611:SF0">
    <property type="entry name" value="HIGH-AFFINITY NICKEL TRANSPORT PROTEIN NIC1"/>
    <property type="match status" value="1"/>
</dbReference>
<keyword evidence="4" id="KW-0533">Nickel</keyword>
<keyword evidence="10" id="KW-1185">Reference proteome</keyword>
<reference evidence="9 10" key="1">
    <citation type="submission" date="2017-05" db="EMBL/GenBank/DDBJ databases">
        <title>The complete genome sequence of Deinococcus ficus isolated from the rhizosphere of the Ficus religiosa L. in Taiwan.</title>
        <authorList>
            <person name="Wu K.-M."/>
            <person name="Liao T.-L."/>
            <person name="Liu Y.-M."/>
            <person name="Young C.-C."/>
            <person name="Tsai S.-F."/>
        </authorList>
    </citation>
    <scope>NUCLEOTIDE SEQUENCE [LARGE SCALE GENOMIC DNA]</scope>
    <source>
        <strain evidence="9 10">CC-FR2-10</strain>
        <plasmid evidence="10">pdfi1</plasmid>
    </source>
</reference>
<dbReference type="STRING" id="317577.GCA_000419625_02952"/>
<dbReference type="GO" id="GO:0005886">
    <property type="term" value="C:plasma membrane"/>
    <property type="evidence" value="ECO:0007669"/>
    <property type="project" value="UniProtKB-SubCell"/>
</dbReference>
<dbReference type="EMBL" id="CP021082">
    <property type="protein sequence ID" value="ASN82753.1"/>
    <property type="molecule type" value="Genomic_DNA"/>
</dbReference>
<evidence type="ECO:0000256" key="4">
    <source>
        <dbReference type="ARBA" id="ARBA00022596"/>
    </source>
</evidence>
<dbReference type="InterPro" id="IPR011541">
    <property type="entry name" value="Ni/Co_transpt_high_affinity"/>
</dbReference>
<keyword evidence="6 8" id="KW-1133">Transmembrane helix</keyword>
<evidence type="ECO:0000256" key="3">
    <source>
        <dbReference type="ARBA" id="ARBA00022448"/>
    </source>
</evidence>
<accession>A0A221T1H4</accession>
<evidence type="ECO:0000256" key="6">
    <source>
        <dbReference type="ARBA" id="ARBA00022989"/>
    </source>
</evidence>
<keyword evidence="5 8" id="KW-0812">Transmembrane</keyword>
<keyword evidence="7 8" id="KW-0472">Membrane</keyword>
<dbReference type="RefSeq" id="WP_027464148.1">
    <property type="nucleotide sequence ID" value="NZ_CP021082.1"/>
</dbReference>
<proteinExistence type="inferred from homology"/>
<evidence type="ECO:0000256" key="8">
    <source>
        <dbReference type="RuleBase" id="RU362101"/>
    </source>
</evidence>
<dbReference type="PANTHER" id="PTHR31611">
    <property type="entry name" value="HIGH-AFFINITY NICKEL TRANSPORT PROTEIN NIC1"/>
    <property type="match status" value="1"/>
</dbReference>
<sequence>MTATLALVFALGLRHGMDADHLAAIDGFSRLRPSRWNGVLFGLGHGLVVTALALLVDRLGANFGLGWLAPYLFLGVAALNLWRLLRPAAPHAQPSRTASRAVLASSPLLMGLLLAVGMETSSQLSALALSERVPPLLLGLVFTLGMVLTDGMDGLLAAQLQRGQQADPQRARLASQAMGWMVVALSLTFALCDLAGVDLGEIANPLGFAVFAVLVALRVWSRTGRAAAVAA</sequence>
<comment type="subcellular location">
    <subcellularLocation>
        <location evidence="8">Cell membrane</location>
        <topology evidence="8">Multi-pass membrane protein</topology>
    </subcellularLocation>
    <subcellularLocation>
        <location evidence="1">Endomembrane system</location>
        <topology evidence="1">Multi-pass membrane protein</topology>
    </subcellularLocation>
</comment>
<organism evidence="9 10">
    <name type="scientific">Deinococcus ficus</name>
    <dbReference type="NCBI Taxonomy" id="317577"/>
    <lineage>
        <taxon>Bacteria</taxon>
        <taxon>Thermotogati</taxon>
        <taxon>Deinococcota</taxon>
        <taxon>Deinococci</taxon>
        <taxon>Deinococcales</taxon>
        <taxon>Deinococcaceae</taxon>
        <taxon>Deinococcus</taxon>
    </lineage>
</organism>
<dbReference type="GO" id="GO:0015099">
    <property type="term" value="F:nickel cation transmembrane transporter activity"/>
    <property type="evidence" value="ECO:0007669"/>
    <property type="project" value="UniProtKB-UniRule"/>
</dbReference>
<dbReference type="GO" id="GO:0012505">
    <property type="term" value="C:endomembrane system"/>
    <property type="evidence" value="ECO:0007669"/>
    <property type="project" value="UniProtKB-SubCell"/>
</dbReference>
<geneLocation type="plasmid" evidence="10">
    <name>pdfi1</name>
</geneLocation>
<protein>
    <recommendedName>
        <fullName evidence="8">Nickel/cobalt efflux system</fullName>
    </recommendedName>
</protein>
<feature type="transmembrane region" description="Helical" evidence="8">
    <location>
        <begin position="177"/>
        <end position="196"/>
    </location>
</feature>
<feature type="transmembrane region" description="Helical" evidence="8">
    <location>
        <begin position="202"/>
        <end position="220"/>
    </location>
</feature>
<evidence type="ECO:0000313" key="9">
    <source>
        <dbReference type="EMBL" id="ASN82753.1"/>
    </source>
</evidence>
<keyword evidence="9" id="KW-0614">Plasmid</keyword>
<feature type="transmembrane region" description="Helical" evidence="8">
    <location>
        <begin position="68"/>
        <end position="85"/>
    </location>
</feature>
<evidence type="ECO:0000256" key="1">
    <source>
        <dbReference type="ARBA" id="ARBA00004127"/>
    </source>
</evidence>
<keyword evidence="3 8" id="KW-0813">Transport</keyword>
<feature type="transmembrane region" description="Helical" evidence="8">
    <location>
        <begin position="97"/>
        <end position="116"/>
    </location>
</feature>
<dbReference type="Proteomes" id="UP000259030">
    <property type="component" value="Plasmid pDFI1"/>
</dbReference>
<comment type="similarity">
    <text evidence="2 8">Belongs to the NiCoT transporter (TC 2.A.52) family.</text>
</comment>
<name>A0A221T1H4_9DEIO</name>
<feature type="transmembrane region" description="Helical" evidence="8">
    <location>
        <begin position="38"/>
        <end position="56"/>
    </location>
</feature>
<feature type="transmembrane region" description="Helical" evidence="8">
    <location>
        <begin position="136"/>
        <end position="156"/>
    </location>
</feature>
<dbReference type="InterPro" id="IPR004688">
    <property type="entry name" value="Ni/Co_transpt"/>
</dbReference>
<evidence type="ECO:0000256" key="5">
    <source>
        <dbReference type="ARBA" id="ARBA00022692"/>
    </source>
</evidence>
<evidence type="ECO:0000313" key="10">
    <source>
        <dbReference type="Proteomes" id="UP000259030"/>
    </source>
</evidence>
<dbReference type="KEGG" id="dfc:DFI_16480"/>
<dbReference type="Pfam" id="PF03824">
    <property type="entry name" value="NicO"/>
    <property type="match status" value="1"/>
</dbReference>
<evidence type="ECO:0000256" key="2">
    <source>
        <dbReference type="ARBA" id="ARBA00010892"/>
    </source>
</evidence>
<gene>
    <name evidence="9" type="ORF">DFI_16480</name>
</gene>
<evidence type="ECO:0000256" key="7">
    <source>
        <dbReference type="ARBA" id="ARBA00023136"/>
    </source>
</evidence>